<dbReference type="Proteomes" id="UP000036681">
    <property type="component" value="Unplaced"/>
</dbReference>
<organism evidence="2 3">
    <name type="scientific">Ascaris lumbricoides</name>
    <name type="common">Giant roundworm</name>
    <dbReference type="NCBI Taxonomy" id="6252"/>
    <lineage>
        <taxon>Eukaryota</taxon>
        <taxon>Metazoa</taxon>
        <taxon>Ecdysozoa</taxon>
        <taxon>Nematoda</taxon>
        <taxon>Chromadorea</taxon>
        <taxon>Rhabditida</taxon>
        <taxon>Spirurina</taxon>
        <taxon>Ascaridomorpha</taxon>
        <taxon>Ascaridoidea</taxon>
        <taxon>Ascarididae</taxon>
        <taxon>Ascaris</taxon>
    </lineage>
</organism>
<keyword evidence="2" id="KW-1185">Reference proteome</keyword>
<keyword evidence="1" id="KW-0812">Transmembrane</keyword>
<dbReference type="WBParaSite" id="ALUE_0002020901-mRNA-1">
    <property type="protein sequence ID" value="ALUE_0002020901-mRNA-1"/>
    <property type="gene ID" value="ALUE_0002020901"/>
</dbReference>
<evidence type="ECO:0000313" key="2">
    <source>
        <dbReference type="Proteomes" id="UP000036681"/>
    </source>
</evidence>
<keyword evidence="1" id="KW-1133">Transmembrane helix</keyword>
<name>A0A0M3IN81_ASCLU</name>
<dbReference type="AlphaFoldDB" id="A0A0M3IN81"/>
<proteinExistence type="predicted"/>
<sequence length="67" mass="7472">MLATFATKVLGISERSTTIMLAVFSKLSYPYLLAMAAVVVEITENKQKKHILMILAIDKVEEEEATK</sequence>
<keyword evidence="1" id="KW-0472">Membrane</keyword>
<evidence type="ECO:0000313" key="3">
    <source>
        <dbReference type="WBParaSite" id="ALUE_0002020901-mRNA-1"/>
    </source>
</evidence>
<accession>A0A0M3IN81</accession>
<reference evidence="3" key="1">
    <citation type="submission" date="2017-02" db="UniProtKB">
        <authorList>
            <consortium name="WormBaseParasite"/>
        </authorList>
    </citation>
    <scope>IDENTIFICATION</scope>
</reference>
<protein>
    <submittedName>
        <fullName evidence="3">Potassium transporter</fullName>
    </submittedName>
</protein>
<evidence type="ECO:0000256" key="1">
    <source>
        <dbReference type="SAM" id="Phobius"/>
    </source>
</evidence>
<feature type="transmembrane region" description="Helical" evidence="1">
    <location>
        <begin position="20"/>
        <end position="40"/>
    </location>
</feature>